<name>A0A9D4EN08_DREPO</name>
<organism evidence="1 2">
    <name type="scientific">Dreissena polymorpha</name>
    <name type="common">Zebra mussel</name>
    <name type="synonym">Mytilus polymorpha</name>
    <dbReference type="NCBI Taxonomy" id="45954"/>
    <lineage>
        <taxon>Eukaryota</taxon>
        <taxon>Metazoa</taxon>
        <taxon>Spiralia</taxon>
        <taxon>Lophotrochozoa</taxon>
        <taxon>Mollusca</taxon>
        <taxon>Bivalvia</taxon>
        <taxon>Autobranchia</taxon>
        <taxon>Heteroconchia</taxon>
        <taxon>Euheterodonta</taxon>
        <taxon>Imparidentia</taxon>
        <taxon>Neoheterodontei</taxon>
        <taxon>Myida</taxon>
        <taxon>Dreissenoidea</taxon>
        <taxon>Dreissenidae</taxon>
        <taxon>Dreissena</taxon>
    </lineage>
</organism>
<dbReference type="SUPFAM" id="SSF54001">
    <property type="entry name" value="Cysteine proteinases"/>
    <property type="match status" value="1"/>
</dbReference>
<gene>
    <name evidence="1" type="ORF">DPMN_160537</name>
</gene>
<evidence type="ECO:0008006" key="3">
    <source>
        <dbReference type="Google" id="ProtNLM"/>
    </source>
</evidence>
<proteinExistence type="predicted"/>
<dbReference type="EMBL" id="JAIWYP010000008">
    <property type="protein sequence ID" value="KAH3782618.1"/>
    <property type="molecule type" value="Genomic_DNA"/>
</dbReference>
<dbReference type="Proteomes" id="UP000828390">
    <property type="component" value="Unassembled WGS sequence"/>
</dbReference>
<keyword evidence="2" id="KW-1185">Reference proteome</keyword>
<evidence type="ECO:0000313" key="1">
    <source>
        <dbReference type="EMBL" id="KAH3782618.1"/>
    </source>
</evidence>
<dbReference type="AlphaFoldDB" id="A0A9D4EN08"/>
<reference evidence="1" key="1">
    <citation type="journal article" date="2019" name="bioRxiv">
        <title>The Genome of the Zebra Mussel, Dreissena polymorpha: A Resource for Invasive Species Research.</title>
        <authorList>
            <person name="McCartney M.A."/>
            <person name="Auch B."/>
            <person name="Kono T."/>
            <person name="Mallez S."/>
            <person name="Zhang Y."/>
            <person name="Obille A."/>
            <person name="Becker A."/>
            <person name="Abrahante J.E."/>
            <person name="Garbe J."/>
            <person name="Badalamenti J.P."/>
            <person name="Herman A."/>
            <person name="Mangelson H."/>
            <person name="Liachko I."/>
            <person name="Sullivan S."/>
            <person name="Sone E.D."/>
            <person name="Koren S."/>
            <person name="Silverstein K.A.T."/>
            <person name="Beckman K.B."/>
            <person name="Gohl D.M."/>
        </authorList>
    </citation>
    <scope>NUCLEOTIDE SEQUENCE</scope>
    <source>
        <strain evidence="1">Duluth1</strain>
        <tissue evidence="1">Whole animal</tissue>
    </source>
</reference>
<reference evidence="1" key="2">
    <citation type="submission" date="2020-11" db="EMBL/GenBank/DDBJ databases">
        <authorList>
            <person name="McCartney M.A."/>
            <person name="Auch B."/>
            <person name="Kono T."/>
            <person name="Mallez S."/>
            <person name="Becker A."/>
            <person name="Gohl D.M."/>
            <person name="Silverstein K.A.T."/>
            <person name="Koren S."/>
            <person name="Bechman K.B."/>
            <person name="Herman A."/>
            <person name="Abrahante J.E."/>
            <person name="Garbe J."/>
        </authorList>
    </citation>
    <scope>NUCLEOTIDE SEQUENCE</scope>
    <source>
        <strain evidence="1">Duluth1</strain>
        <tissue evidence="1">Whole animal</tissue>
    </source>
</reference>
<dbReference type="Gene3D" id="3.90.70.80">
    <property type="match status" value="1"/>
</dbReference>
<sequence length="278" mass="31134">MAINILHKFHPAMIGHYTPIKTIGDGNCLFRSISKCLNGSEEQHILLRLLSALELIENESYYKSDQFLADDRILKAEYSNLLHDVIGLYTWSVVELIFVVSAVIKKCIKSYYPPQPFSDYTSEVLTRRVVGRGCKDMSPDITIMWSQMSRSLAPANKILVNDVSPLSDDIKVTKVETCSIPANATFVVIDGDDSDYDHSETVERSFENSLSESSDANQNDELTNDQATASEADKTVTLFSGKLNSSFIETEKAVHLISDDTLSTCIKPTFLRTRLIYI</sequence>
<accession>A0A9D4EN08</accession>
<dbReference type="InterPro" id="IPR038765">
    <property type="entry name" value="Papain-like_cys_pep_sf"/>
</dbReference>
<comment type="caution">
    <text evidence="1">The sequence shown here is derived from an EMBL/GenBank/DDBJ whole genome shotgun (WGS) entry which is preliminary data.</text>
</comment>
<evidence type="ECO:0000313" key="2">
    <source>
        <dbReference type="Proteomes" id="UP000828390"/>
    </source>
</evidence>
<protein>
    <recommendedName>
        <fullName evidence="3">OTU domain-containing protein</fullName>
    </recommendedName>
</protein>